<feature type="region of interest" description="Disordered" evidence="1">
    <location>
        <begin position="1"/>
        <end position="30"/>
    </location>
</feature>
<reference evidence="2" key="3">
    <citation type="submission" date="2025-09" db="UniProtKB">
        <authorList>
            <consortium name="Ensembl"/>
        </authorList>
    </citation>
    <scope>IDENTIFICATION</scope>
</reference>
<protein>
    <submittedName>
        <fullName evidence="2">Uncharacterized protein</fullName>
    </submittedName>
</protein>
<dbReference type="Pfam" id="PF15258">
    <property type="entry name" value="FAM222A"/>
    <property type="match status" value="1"/>
</dbReference>
<dbReference type="PANTHER" id="PTHR16070:SF1">
    <property type="entry name" value="PROTEIN FAM222B"/>
    <property type="match status" value="1"/>
</dbReference>
<evidence type="ECO:0000313" key="2">
    <source>
        <dbReference type="Ensembl" id="ENSNFUP00015009103.1"/>
    </source>
</evidence>
<dbReference type="AlphaFoldDB" id="A0A8C6KPH7"/>
<dbReference type="GeneTree" id="ENSGT00530000063811"/>
<dbReference type="InterPro" id="IPR029340">
    <property type="entry name" value="FAM222"/>
</dbReference>
<keyword evidence="3" id="KW-1185">Reference proteome</keyword>
<dbReference type="PANTHER" id="PTHR16070">
    <property type="entry name" value="PROTEIN FAM222A-RELATED"/>
    <property type="match status" value="1"/>
</dbReference>
<reference evidence="2" key="2">
    <citation type="submission" date="2025-08" db="UniProtKB">
        <authorList>
            <consortium name="Ensembl"/>
        </authorList>
    </citation>
    <scope>IDENTIFICATION</scope>
</reference>
<feature type="compositionally biased region" description="Low complexity" evidence="1">
    <location>
        <begin position="9"/>
        <end position="23"/>
    </location>
</feature>
<dbReference type="Proteomes" id="UP000694548">
    <property type="component" value="Chromosome sgr01"/>
</dbReference>
<organism evidence="2 3">
    <name type="scientific">Nothobranchius furzeri</name>
    <name type="common">Turquoise killifish</name>
    <dbReference type="NCBI Taxonomy" id="105023"/>
    <lineage>
        <taxon>Eukaryota</taxon>
        <taxon>Metazoa</taxon>
        <taxon>Chordata</taxon>
        <taxon>Craniata</taxon>
        <taxon>Vertebrata</taxon>
        <taxon>Euteleostomi</taxon>
        <taxon>Actinopterygii</taxon>
        <taxon>Neopterygii</taxon>
        <taxon>Teleostei</taxon>
        <taxon>Neoteleostei</taxon>
        <taxon>Acanthomorphata</taxon>
        <taxon>Ovalentaria</taxon>
        <taxon>Atherinomorphae</taxon>
        <taxon>Cyprinodontiformes</taxon>
        <taxon>Nothobranchiidae</taxon>
        <taxon>Nothobranchius</taxon>
    </lineage>
</organism>
<sequence>TSPQPPAGAPHCHAPAAAPSAAATTWPTGEQKAARWRRVTQRYRLYLNHSTLDGCRAAPEDLSFHVKDMGYPAEVCVGQSYSLKPPVERPTPSPPSHIWSSSILPTPNSDSSGSQDIAMPFHGAGPAGCTTLDCGAPGTNLMQTSDYLGGDFQTPYFRDQNLRLMGKMHRPPLSRVGPEVGDGRTALIQHPGYR</sequence>
<dbReference type="Ensembl" id="ENSNFUT00015009572.1">
    <property type="protein sequence ID" value="ENSNFUP00015009103.1"/>
    <property type="gene ID" value="ENSNFUG00015004435.1"/>
</dbReference>
<feature type="region of interest" description="Disordered" evidence="1">
    <location>
        <begin position="173"/>
        <end position="194"/>
    </location>
</feature>
<reference evidence="2" key="1">
    <citation type="submission" date="2014-08" db="EMBL/GenBank/DDBJ databases">
        <authorList>
            <person name="Senf B."/>
            <person name="Petzold A."/>
            <person name="Downie B.R."/>
            <person name="Koch P."/>
            <person name="Platzer M."/>
        </authorList>
    </citation>
    <scope>NUCLEOTIDE SEQUENCE [LARGE SCALE GENOMIC DNA]</scope>
    <source>
        <strain evidence="2">GRZ</strain>
    </source>
</reference>
<evidence type="ECO:0000313" key="3">
    <source>
        <dbReference type="Proteomes" id="UP000694548"/>
    </source>
</evidence>
<evidence type="ECO:0000256" key="1">
    <source>
        <dbReference type="SAM" id="MobiDB-lite"/>
    </source>
</evidence>
<proteinExistence type="predicted"/>
<accession>A0A8C6KPH7</accession>
<name>A0A8C6KPH7_NOTFU</name>